<gene>
    <name evidence="1" type="ORF">EV420DRAFT_1698730</name>
</gene>
<organism evidence="1 2">
    <name type="scientific">Armillaria tabescens</name>
    <name type="common">Ringless honey mushroom</name>
    <name type="synonym">Agaricus tabescens</name>
    <dbReference type="NCBI Taxonomy" id="1929756"/>
    <lineage>
        <taxon>Eukaryota</taxon>
        <taxon>Fungi</taxon>
        <taxon>Dikarya</taxon>
        <taxon>Basidiomycota</taxon>
        <taxon>Agaricomycotina</taxon>
        <taxon>Agaricomycetes</taxon>
        <taxon>Agaricomycetidae</taxon>
        <taxon>Agaricales</taxon>
        <taxon>Marasmiineae</taxon>
        <taxon>Physalacriaceae</taxon>
        <taxon>Desarmillaria</taxon>
    </lineage>
</organism>
<name>A0AA39NJK3_ARMTA</name>
<evidence type="ECO:0000313" key="1">
    <source>
        <dbReference type="EMBL" id="KAK0466806.1"/>
    </source>
</evidence>
<reference evidence="1" key="1">
    <citation type="submission" date="2023-06" db="EMBL/GenBank/DDBJ databases">
        <authorList>
            <consortium name="Lawrence Berkeley National Laboratory"/>
            <person name="Ahrendt S."/>
            <person name="Sahu N."/>
            <person name="Indic B."/>
            <person name="Wong-Bajracharya J."/>
            <person name="Merenyi Z."/>
            <person name="Ke H.-M."/>
            <person name="Monk M."/>
            <person name="Kocsube S."/>
            <person name="Drula E."/>
            <person name="Lipzen A."/>
            <person name="Balint B."/>
            <person name="Henrissat B."/>
            <person name="Andreopoulos B."/>
            <person name="Martin F.M."/>
            <person name="Harder C.B."/>
            <person name="Rigling D."/>
            <person name="Ford K.L."/>
            <person name="Foster G.D."/>
            <person name="Pangilinan J."/>
            <person name="Papanicolaou A."/>
            <person name="Barry K."/>
            <person name="LaButti K."/>
            <person name="Viragh M."/>
            <person name="Koriabine M."/>
            <person name="Yan M."/>
            <person name="Riley R."/>
            <person name="Champramary S."/>
            <person name="Plett K.L."/>
            <person name="Tsai I.J."/>
            <person name="Slot J."/>
            <person name="Sipos G."/>
            <person name="Plett J."/>
            <person name="Nagy L.G."/>
            <person name="Grigoriev I.V."/>
        </authorList>
    </citation>
    <scope>NUCLEOTIDE SEQUENCE</scope>
    <source>
        <strain evidence="1">CCBAS 213</strain>
    </source>
</reference>
<accession>A0AA39NJK3</accession>
<keyword evidence="2" id="KW-1185">Reference proteome</keyword>
<comment type="caution">
    <text evidence="1">The sequence shown here is derived from an EMBL/GenBank/DDBJ whole genome shotgun (WGS) entry which is preliminary data.</text>
</comment>
<dbReference type="EMBL" id="JAUEPS010000003">
    <property type="protein sequence ID" value="KAK0466806.1"/>
    <property type="molecule type" value="Genomic_DNA"/>
</dbReference>
<dbReference type="AlphaFoldDB" id="A0AA39NJK3"/>
<protein>
    <submittedName>
        <fullName evidence="1">Uncharacterized protein</fullName>
    </submittedName>
</protein>
<dbReference type="RefSeq" id="XP_060337398.1">
    <property type="nucleotide sequence ID" value="XM_060479457.1"/>
</dbReference>
<dbReference type="GeneID" id="85363005"/>
<evidence type="ECO:0000313" key="2">
    <source>
        <dbReference type="Proteomes" id="UP001175211"/>
    </source>
</evidence>
<sequence>MAIYLWQCYKGGARIFKSINALENRPELLTIMFYVSPSQMQHIGHLCEFKILHAKHYDITNDPLSLVNWAKMVNFMTRSALTMLKFLETYPVAMNTAVYMTVTAIIVWSEAISALDHTVYGWLWMWKKQSLFWMKWVDAPESPYSNLLDGLHVLSINAHVQRQ</sequence>
<proteinExistence type="predicted"/>
<dbReference type="Proteomes" id="UP001175211">
    <property type="component" value="Unassembled WGS sequence"/>
</dbReference>